<keyword evidence="2" id="KW-1185">Reference proteome</keyword>
<evidence type="ECO:0000313" key="1">
    <source>
        <dbReference type="EMBL" id="TSE20415.1"/>
    </source>
</evidence>
<reference evidence="1 2" key="1">
    <citation type="submission" date="2019-07" db="EMBL/GenBank/DDBJ databases">
        <title>Tepidimonas alkaliphilus YIM 72238 draft genome.</title>
        <authorList>
            <person name="Da Costa M.S."/>
            <person name="Froufe H.J.C."/>
            <person name="Egas C."/>
            <person name="Albuquerque L."/>
        </authorList>
    </citation>
    <scope>NUCLEOTIDE SEQUENCE [LARGE SCALE GENOMIC DNA]</scope>
    <source>
        <strain evidence="1 2">YIM 72238</strain>
    </source>
</reference>
<dbReference type="EMBL" id="VJNB01000003">
    <property type="protein sequence ID" value="TSE20415.1"/>
    <property type="molecule type" value="Genomic_DNA"/>
</dbReference>
<gene>
    <name evidence="1" type="ORF">Talka_00761</name>
</gene>
<proteinExistence type="predicted"/>
<protein>
    <recommendedName>
        <fullName evidence="3">DUF1850 domain-containing protein</fullName>
    </recommendedName>
</protein>
<evidence type="ECO:0000313" key="2">
    <source>
        <dbReference type="Proteomes" id="UP000315736"/>
    </source>
</evidence>
<sequence>MWWALCVAWAASAAALDETPPQAPQPGEQVWPARIVELHWMHSIERVQWIEAYALPQPDAQFSALQPLRARVVGSGAGMEPAPQALWRHGGYEWTPPQPVPQLLLAHSAYTADYALCLDGRCTPLAERLPAQASAHGGVVRLRPCRTD</sequence>
<dbReference type="AlphaFoldDB" id="A0A554WA09"/>
<dbReference type="Pfam" id="PF08905">
    <property type="entry name" value="DUF1850"/>
    <property type="match status" value="1"/>
</dbReference>
<dbReference type="InterPro" id="IPR015001">
    <property type="entry name" value="DUF1850"/>
</dbReference>
<accession>A0A554WA09</accession>
<organism evidence="1 2">
    <name type="scientific">Tepidimonas alkaliphilus</name>
    <dbReference type="NCBI Taxonomy" id="2588942"/>
    <lineage>
        <taxon>Bacteria</taxon>
        <taxon>Pseudomonadati</taxon>
        <taxon>Pseudomonadota</taxon>
        <taxon>Betaproteobacteria</taxon>
        <taxon>Burkholderiales</taxon>
        <taxon>Tepidimonas</taxon>
    </lineage>
</organism>
<comment type="caution">
    <text evidence="1">The sequence shown here is derived from an EMBL/GenBank/DDBJ whole genome shotgun (WGS) entry which is preliminary data.</text>
</comment>
<evidence type="ECO:0008006" key="3">
    <source>
        <dbReference type="Google" id="ProtNLM"/>
    </source>
</evidence>
<dbReference type="Proteomes" id="UP000315736">
    <property type="component" value="Unassembled WGS sequence"/>
</dbReference>
<name>A0A554WA09_9BURK</name>